<evidence type="ECO:0000313" key="2">
    <source>
        <dbReference type="EMBL" id="MCB8876045.1"/>
    </source>
</evidence>
<proteinExistence type="predicted"/>
<dbReference type="SUPFAM" id="SSF82866">
    <property type="entry name" value="Multidrug efflux transporter AcrB transmembrane domain"/>
    <property type="match status" value="2"/>
</dbReference>
<feature type="transmembrane region" description="Helical" evidence="1">
    <location>
        <begin position="903"/>
        <end position="926"/>
    </location>
</feature>
<reference evidence="2" key="1">
    <citation type="journal article" date="2021" name="Microorganisms">
        <title>Acidisoma silvae sp. nov. and Acidisomacellulosilytica sp. nov., Two Acidophilic Bacteria Isolated from Decaying Wood, Hydrolyzing Cellulose and Producing Poly-3-hydroxybutyrate.</title>
        <authorList>
            <person name="Mieszkin S."/>
            <person name="Pouder E."/>
            <person name="Uroz S."/>
            <person name="Simon-Colin C."/>
            <person name="Alain K."/>
        </authorList>
    </citation>
    <scope>NUCLEOTIDE SEQUENCE</scope>
    <source>
        <strain evidence="2">HW T2.11</strain>
    </source>
</reference>
<evidence type="ECO:0000313" key="3">
    <source>
        <dbReference type="Proteomes" id="UP000708298"/>
    </source>
</evidence>
<keyword evidence="1" id="KW-0472">Membrane</keyword>
<dbReference type="PANTHER" id="PTHR32063">
    <property type="match status" value="1"/>
</dbReference>
<dbReference type="AlphaFoldDB" id="A0A964DZ37"/>
<sequence length="1037" mass="111497">MSLSTPFIRRPVGTMLLAIGLLIAGAVAYKFLPVASLPNVDLPAVVVFASRPGASPETMANSIAAPLERHLGQIPGINELTSTSSTGSSTIICIFDVSRNIDAAAADVQGAINASEADLPSDLPSAPYYRKFNPSDAPVMTIALTSDKLSIAQIFDSVDTILAQRLAQVNGVAEVTESGADKPAVRVQLNPTTTALAGLSPETVSETIGNANVVQPTGSIEAAGKNYTLVVNSQLKDATDYGNLVVAKGTDGVTHLRDLGNVINSVATLRLAAWNRQQPAILLDITKQPGANVIDTVDGVKAVLPSILNLMPSGIHTTILTDRTTTIRASVDDVQFTLLGTVLLVLAVVIIFLQRTVLTIAAGITIPLSIAGTLAGMWLEGFTIDNFSLLAITISVGFVVDDAIVMIENIHAHVERGMSPMRAALRGAGQIGFTVMSITLSLIAVFSPMFLMPGIMGKLFHEFAMTLVIAVSVSAVVSLTVTPMICAWFMGKHRPETAPRRWQLGRRLGAAFDRGFQHIVNGYGRSLNWVLRHRIFMNLLTLGTIVFTVWLYVIVPKGFLPNEDTGLLMGQTIAAPSISFKAMETLQRRVVAVILKDPAIAEVGSRIGVSNGFSSLNRGTLFISLKPMNERKVSSDVVIARLRTKLNRIPGIQAFLMPQEDLRTGGRQSASDYDFVLSGSDLTELQTWALKLEDKLKTIPQLTDISSDQDKASPQVNIVVDRAKASRLGVTMEQIDDALNNGYAQREISTIYEQRNQYKVVLEALPGLQMDPSQLDRVYVPGGSNTQVPLSAFSHLERSTAPLTVRHQGQFPEATVSFSLKPGTAVSAGETIVQQAVADIFMPADIHTSFAGNAQLFQQSANSEPMLLLSAILAIYIVLGVLYESLTQPITILSTLPSAGVGALLALLATHTPLTIIALIGIFLLMGIVKKNAIMLVDFALEAERTRGLAPVDAIKEASVARFRPIIMTTLAAILGAVPLAFSFGIGYEYRRPLGIAIIGGLLISQALTLYTTPVLYVALQHRWRFRLWRRRRAAEI</sequence>
<dbReference type="Gene3D" id="3.30.70.1430">
    <property type="entry name" value="Multidrug efflux transporter AcrB pore domain"/>
    <property type="match status" value="2"/>
</dbReference>
<dbReference type="GO" id="GO:0042910">
    <property type="term" value="F:xenobiotic transmembrane transporter activity"/>
    <property type="evidence" value="ECO:0007669"/>
    <property type="project" value="TreeGrafter"/>
</dbReference>
<dbReference type="InterPro" id="IPR001036">
    <property type="entry name" value="Acrflvin-R"/>
</dbReference>
<dbReference type="SUPFAM" id="SSF82714">
    <property type="entry name" value="Multidrug efflux transporter AcrB TolC docking domain, DN and DC subdomains"/>
    <property type="match status" value="2"/>
</dbReference>
<dbReference type="EMBL" id="JAESVB010000005">
    <property type="protein sequence ID" value="MCB8876045.1"/>
    <property type="molecule type" value="Genomic_DNA"/>
</dbReference>
<feature type="transmembrane region" description="Helical" evidence="1">
    <location>
        <begin position="428"/>
        <end position="451"/>
    </location>
</feature>
<feature type="transmembrane region" description="Helical" evidence="1">
    <location>
        <begin position="463"/>
        <end position="491"/>
    </location>
</feature>
<keyword evidence="1" id="KW-1133">Transmembrane helix</keyword>
<dbReference type="RefSeq" id="WP_227321703.1">
    <property type="nucleotide sequence ID" value="NZ_JAESVB010000005.1"/>
</dbReference>
<dbReference type="Gene3D" id="3.30.2090.10">
    <property type="entry name" value="Multidrug efflux transporter AcrB TolC docking domain, DN and DC subdomains"/>
    <property type="match status" value="2"/>
</dbReference>
<organism evidence="2 3">
    <name type="scientific">Acidisoma silvae</name>
    <dbReference type="NCBI Taxonomy" id="2802396"/>
    <lineage>
        <taxon>Bacteria</taxon>
        <taxon>Pseudomonadati</taxon>
        <taxon>Pseudomonadota</taxon>
        <taxon>Alphaproteobacteria</taxon>
        <taxon>Acetobacterales</taxon>
        <taxon>Acidocellaceae</taxon>
        <taxon>Acidisoma</taxon>
    </lineage>
</organism>
<dbReference type="InterPro" id="IPR027463">
    <property type="entry name" value="AcrB_DN_DC_subdom"/>
</dbReference>
<dbReference type="Gene3D" id="1.20.1640.10">
    <property type="entry name" value="Multidrug efflux transporter AcrB transmembrane domain"/>
    <property type="match status" value="2"/>
</dbReference>
<feature type="transmembrane region" description="Helical" evidence="1">
    <location>
        <begin position="994"/>
        <end position="1020"/>
    </location>
</feature>
<dbReference type="PRINTS" id="PR00702">
    <property type="entry name" value="ACRIFLAVINRP"/>
</dbReference>
<dbReference type="PANTHER" id="PTHR32063:SF78">
    <property type="entry name" value="ACRB_ACRD_ACRF FAMILY PROTEIN"/>
    <property type="match status" value="1"/>
</dbReference>
<reference evidence="2" key="2">
    <citation type="submission" date="2021-01" db="EMBL/GenBank/DDBJ databases">
        <authorList>
            <person name="Mieszkin S."/>
            <person name="Pouder E."/>
            <person name="Alain K."/>
        </authorList>
    </citation>
    <scope>NUCLEOTIDE SEQUENCE</scope>
    <source>
        <strain evidence="2">HW T2.11</strain>
    </source>
</reference>
<protein>
    <submittedName>
        <fullName evidence="2">Efflux RND transporter permease subunit</fullName>
    </submittedName>
</protein>
<dbReference type="Gene3D" id="3.30.70.1320">
    <property type="entry name" value="Multidrug efflux transporter AcrB pore domain like"/>
    <property type="match status" value="1"/>
</dbReference>
<name>A0A964DZ37_9PROT</name>
<dbReference type="Pfam" id="PF00873">
    <property type="entry name" value="ACR_tran"/>
    <property type="match status" value="1"/>
</dbReference>
<comment type="caution">
    <text evidence="2">The sequence shown here is derived from an EMBL/GenBank/DDBJ whole genome shotgun (WGS) entry which is preliminary data.</text>
</comment>
<dbReference type="Proteomes" id="UP000708298">
    <property type="component" value="Unassembled WGS sequence"/>
</dbReference>
<gene>
    <name evidence="2" type="ORF">ASILVAE211_12700</name>
</gene>
<feature type="transmembrane region" description="Helical" evidence="1">
    <location>
        <begin position="866"/>
        <end position="883"/>
    </location>
</feature>
<dbReference type="Gene3D" id="3.30.70.1440">
    <property type="entry name" value="Multidrug efflux transporter AcrB pore domain"/>
    <property type="match status" value="1"/>
</dbReference>
<keyword evidence="3" id="KW-1185">Reference proteome</keyword>
<accession>A0A964DZ37</accession>
<feature type="transmembrane region" description="Helical" evidence="1">
    <location>
        <begin position="334"/>
        <end position="353"/>
    </location>
</feature>
<dbReference type="GO" id="GO:0005886">
    <property type="term" value="C:plasma membrane"/>
    <property type="evidence" value="ECO:0007669"/>
    <property type="project" value="TreeGrafter"/>
</dbReference>
<feature type="transmembrane region" description="Helical" evidence="1">
    <location>
        <begin position="360"/>
        <end position="381"/>
    </location>
</feature>
<feature type="transmembrane region" description="Helical" evidence="1">
    <location>
        <begin position="966"/>
        <end position="988"/>
    </location>
</feature>
<keyword evidence="1" id="KW-0812">Transmembrane</keyword>
<evidence type="ECO:0000256" key="1">
    <source>
        <dbReference type="SAM" id="Phobius"/>
    </source>
</evidence>
<feature type="transmembrane region" description="Helical" evidence="1">
    <location>
        <begin position="535"/>
        <end position="555"/>
    </location>
</feature>
<feature type="transmembrane region" description="Helical" evidence="1">
    <location>
        <begin position="387"/>
        <end position="407"/>
    </location>
</feature>
<dbReference type="SUPFAM" id="SSF82693">
    <property type="entry name" value="Multidrug efflux transporter AcrB pore domain, PN1, PN2, PC1 and PC2 subdomains"/>
    <property type="match status" value="3"/>
</dbReference>